<accession>A0A8H4R531</accession>
<keyword evidence="7" id="KW-1185">Reference proteome</keyword>
<dbReference type="PROSITE" id="PS01167">
    <property type="entry name" value="RIBOSOMAL_L17"/>
    <property type="match status" value="1"/>
</dbReference>
<evidence type="ECO:0000256" key="4">
    <source>
        <dbReference type="RuleBase" id="RU000660"/>
    </source>
</evidence>
<keyword evidence="2 4" id="KW-0689">Ribosomal protein</keyword>
<feature type="compositionally biased region" description="Basic and acidic residues" evidence="5">
    <location>
        <begin position="239"/>
        <end position="249"/>
    </location>
</feature>
<keyword evidence="3 4" id="KW-0687">Ribonucleoprotein</keyword>
<dbReference type="PANTHER" id="PTHR14413:SF16">
    <property type="entry name" value="LARGE RIBOSOMAL SUBUNIT PROTEIN BL17M"/>
    <property type="match status" value="1"/>
</dbReference>
<evidence type="ECO:0000256" key="3">
    <source>
        <dbReference type="ARBA" id="ARBA00023274"/>
    </source>
</evidence>
<dbReference type="GO" id="GO:0005762">
    <property type="term" value="C:mitochondrial large ribosomal subunit"/>
    <property type="evidence" value="ECO:0007669"/>
    <property type="project" value="TreeGrafter"/>
</dbReference>
<gene>
    <name evidence="6" type="ORF">D9613_001881</name>
</gene>
<evidence type="ECO:0000256" key="1">
    <source>
        <dbReference type="ARBA" id="ARBA00008777"/>
    </source>
</evidence>
<evidence type="ECO:0000313" key="6">
    <source>
        <dbReference type="EMBL" id="KAF4623704.1"/>
    </source>
</evidence>
<reference evidence="6 7" key="1">
    <citation type="submission" date="2019-12" db="EMBL/GenBank/DDBJ databases">
        <authorList>
            <person name="Floudas D."/>
            <person name="Bentzer J."/>
            <person name="Ahren D."/>
            <person name="Johansson T."/>
            <person name="Persson P."/>
            <person name="Tunlid A."/>
        </authorList>
    </citation>
    <scope>NUCLEOTIDE SEQUENCE [LARGE SCALE GENOMIC DNA]</scope>
    <source>
        <strain evidence="6 7">CBS 102.39</strain>
    </source>
</reference>
<dbReference type="NCBIfam" id="TIGR00059">
    <property type="entry name" value="L17"/>
    <property type="match status" value="1"/>
</dbReference>
<name>A0A8H4R531_9AGAR</name>
<evidence type="ECO:0008006" key="8">
    <source>
        <dbReference type="Google" id="ProtNLM"/>
    </source>
</evidence>
<dbReference type="EMBL" id="JAACJL010000001">
    <property type="protein sequence ID" value="KAF4623704.1"/>
    <property type="molecule type" value="Genomic_DNA"/>
</dbReference>
<proteinExistence type="inferred from homology"/>
<dbReference type="Proteomes" id="UP000521872">
    <property type="component" value="Unassembled WGS sequence"/>
</dbReference>
<dbReference type="PANTHER" id="PTHR14413">
    <property type="entry name" value="RIBOSOMAL PROTEIN L17"/>
    <property type="match status" value="1"/>
</dbReference>
<dbReference type="InterPro" id="IPR000456">
    <property type="entry name" value="Ribosomal_bL17"/>
</dbReference>
<organism evidence="6 7">
    <name type="scientific">Agrocybe pediades</name>
    <dbReference type="NCBI Taxonomy" id="84607"/>
    <lineage>
        <taxon>Eukaryota</taxon>
        <taxon>Fungi</taxon>
        <taxon>Dikarya</taxon>
        <taxon>Basidiomycota</taxon>
        <taxon>Agaricomycotina</taxon>
        <taxon>Agaricomycetes</taxon>
        <taxon>Agaricomycetidae</taxon>
        <taxon>Agaricales</taxon>
        <taxon>Agaricineae</taxon>
        <taxon>Strophariaceae</taxon>
        <taxon>Agrocybe</taxon>
    </lineage>
</organism>
<sequence>MAARLYSVIVLAVSSTFNSTPIMKHGVAFRKFSRTSSHRMLMLRNLVTSLFEHEQIKTTLPKARDTARLAEKIITMGKKGDNGSQTRASAFLLKPIALTKLFSTFAQRYADRPGGYTRIHKFGNRVGDNAPHAILELVDNPRDLRWELTSRAVGRELLKDKLHKKGPQRVLNEGAESASEILRQERAMDPENQGILRPKTRWNLQKILRFRNKNAVDELAKKAVDYADQLLAEPLASRALHEGSKHESPSARLPRRHAGHKRIGEERPAIVVAQGSLAPGTPPRAPGSKKPTFNMESALTEGFKHAS</sequence>
<dbReference type="Gene3D" id="3.90.1030.10">
    <property type="entry name" value="Ribosomal protein L17"/>
    <property type="match status" value="1"/>
</dbReference>
<evidence type="ECO:0000313" key="7">
    <source>
        <dbReference type="Proteomes" id="UP000521872"/>
    </source>
</evidence>
<comment type="caution">
    <text evidence="6">The sequence shown here is derived from an EMBL/GenBank/DDBJ whole genome shotgun (WGS) entry which is preliminary data.</text>
</comment>
<evidence type="ECO:0000256" key="2">
    <source>
        <dbReference type="ARBA" id="ARBA00022980"/>
    </source>
</evidence>
<comment type="similarity">
    <text evidence="1 4">Belongs to the bacterial ribosomal protein bL17 family.</text>
</comment>
<dbReference type="Pfam" id="PF01196">
    <property type="entry name" value="Ribosomal_L17"/>
    <property type="match status" value="1"/>
</dbReference>
<evidence type="ECO:0000256" key="5">
    <source>
        <dbReference type="SAM" id="MobiDB-lite"/>
    </source>
</evidence>
<dbReference type="AlphaFoldDB" id="A0A8H4R531"/>
<dbReference type="InterPro" id="IPR036373">
    <property type="entry name" value="Ribosomal_bL17_sf"/>
</dbReference>
<feature type="region of interest" description="Disordered" evidence="5">
    <location>
        <begin position="238"/>
        <end position="307"/>
    </location>
</feature>
<dbReference type="HAMAP" id="MF_01368">
    <property type="entry name" value="Ribosomal_bL17"/>
    <property type="match status" value="1"/>
</dbReference>
<protein>
    <recommendedName>
        <fullName evidence="8">Mitochondrial ribosomal protein L17</fullName>
    </recommendedName>
</protein>
<dbReference type="InterPro" id="IPR047859">
    <property type="entry name" value="Ribosomal_bL17_CS"/>
</dbReference>
<dbReference type="SUPFAM" id="SSF64263">
    <property type="entry name" value="Prokaryotic ribosomal protein L17"/>
    <property type="match status" value="1"/>
</dbReference>
<dbReference type="GO" id="GO:0003735">
    <property type="term" value="F:structural constituent of ribosome"/>
    <property type="evidence" value="ECO:0007669"/>
    <property type="project" value="InterPro"/>
</dbReference>
<dbReference type="GO" id="GO:0006412">
    <property type="term" value="P:translation"/>
    <property type="evidence" value="ECO:0007669"/>
    <property type="project" value="InterPro"/>
</dbReference>